<dbReference type="SUPFAM" id="SSF141868">
    <property type="entry name" value="EAL domain-like"/>
    <property type="match status" value="1"/>
</dbReference>
<evidence type="ECO:0000259" key="1">
    <source>
        <dbReference type="PROSITE" id="PS50883"/>
    </source>
</evidence>
<dbReference type="InterPro" id="IPR000014">
    <property type="entry name" value="PAS"/>
</dbReference>
<dbReference type="InterPro" id="IPR035919">
    <property type="entry name" value="EAL_sf"/>
</dbReference>
<dbReference type="NCBIfam" id="TIGR00229">
    <property type="entry name" value="sensory_box"/>
    <property type="match status" value="1"/>
</dbReference>
<dbReference type="InterPro" id="IPR000160">
    <property type="entry name" value="GGDEF_dom"/>
</dbReference>
<dbReference type="SMART" id="SM00052">
    <property type="entry name" value="EAL"/>
    <property type="match status" value="1"/>
</dbReference>
<dbReference type="PANTHER" id="PTHR33121">
    <property type="entry name" value="CYCLIC DI-GMP PHOSPHODIESTERASE PDEF"/>
    <property type="match status" value="1"/>
</dbReference>
<dbReference type="EMBL" id="FZNR01000002">
    <property type="protein sequence ID" value="SNR48823.1"/>
    <property type="molecule type" value="Genomic_DNA"/>
</dbReference>
<dbReference type="GO" id="GO:0071111">
    <property type="term" value="F:cyclic-guanylate-specific phosphodiesterase activity"/>
    <property type="evidence" value="ECO:0007669"/>
    <property type="project" value="InterPro"/>
</dbReference>
<feature type="domain" description="EAL" evidence="1">
    <location>
        <begin position="371"/>
        <end position="621"/>
    </location>
</feature>
<dbReference type="InterPro" id="IPR035965">
    <property type="entry name" value="PAS-like_dom_sf"/>
</dbReference>
<dbReference type="Gene3D" id="3.30.450.20">
    <property type="entry name" value="PAS domain"/>
    <property type="match status" value="1"/>
</dbReference>
<dbReference type="InterPro" id="IPR001633">
    <property type="entry name" value="EAL_dom"/>
</dbReference>
<dbReference type="Proteomes" id="UP000198415">
    <property type="component" value="Unassembled WGS sequence"/>
</dbReference>
<dbReference type="Gene3D" id="3.20.20.450">
    <property type="entry name" value="EAL domain"/>
    <property type="match status" value="1"/>
</dbReference>
<dbReference type="Gene3D" id="3.30.70.270">
    <property type="match status" value="1"/>
</dbReference>
<dbReference type="SUPFAM" id="SSF55785">
    <property type="entry name" value="PYP-like sensor domain (PAS domain)"/>
    <property type="match status" value="1"/>
</dbReference>
<evidence type="ECO:0000313" key="3">
    <source>
        <dbReference type="Proteomes" id="UP000198415"/>
    </source>
</evidence>
<dbReference type="CDD" id="cd00130">
    <property type="entry name" value="PAS"/>
    <property type="match status" value="1"/>
</dbReference>
<evidence type="ECO:0000313" key="2">
    <source>
        <dbReference type="EMBL" id="SNR48823.1"/>
    </source>
</evidence>
<dbReference type="PANTHER" id="PTHR33121:SF23">
    <property type="entry name" value="CYCLIC DI-GMP PHOSPHODIESTERASE PDEB"/>
    <property type="match status" value="1"/>
</dbReference>
<gene>
    <name evidence="2" type="ORF">SAMN06264365_102802</name>
</gene>
<accession>A0A238WR59</accession>
<organism evidence="2 3">
    <name type="scientific">Actinoplanes regularis</name>
    <dbReference type="NCBI Taxonomy" id="52697"/>
    <lineage>
        <taxon>Bacteria</taxon>
        <taxon>Bacillati</taxon>
        <taxon>Actinomycetota</taxon>
        <taxon>Actinomycetes</taxon>
        <taxon>Micromonosporales</taxon>
        <taxon>Micromonosporaceae</taxon>
        <taxon>Actinoplanes</taxon>
    </lineage>
</organism>
<dbReference type="OrthoDB" id="23692at2"/>
<sequence length="635" mass="69602">MDIDDILVLAEAREPSSLELARARRVGRMVRSEYDRSLADGYEILVDTDLVDPLTATIDEAARIERAAQLVKRGTITWTMGSGKTAGALKWSDQMAMIFGHAPGTLHLTVDSLVKLVHPGDAATVREAVESAWSRRRPGEITFRAIHPGGSVRYVHCHIEVLTTAGEPSGIVATGEDVTTLELARQERRRLATRSEMLCVDLAARDPMTGLTNRGYLTDEVDRARRTLEGAVVVVATETVTHLAVATTDRDHEELTSDVAALLRLVVGPDLTCGSVGPGIWGVLVTSEDEHAEAADALALRMVGAIRRHLFTVGQKALRLYAWAGVARFAKGVPDTGFDLLVDGEHAAREARRKGAVVHVFDQPTDGGDRVSRCRSRIRHAVATDGFALYAQPIVDLALNQVTRHEILLRVRDTTGDLIAPWAFLDMTERFGEIVAVDRWVIDHALELIGQGVQTSHYQINISGKSLADPSMLTYVTEAIRRHEVKPECLTFEITETALIENRNEALAFATGIREIGCQLALDDFGTGYAALAYLKYLPVDLVKIDGLFIVDICQSPPDRAVVSKLVELCHALGIRVAAECVQDDETVKLLREYGVDFAQGYKLGRPAPITASLKQQENTIEMELRFPELRTAMG</sequence>
<dbReference type="Pfam" id="PF00563">
    <property type="entry name" value="EAL"/>
    <property type="match status" value="1"/>
</dbReference>
<protein>
    <submittedName>
        <fullName evidence="2">PAS domain S-box-containing protein</fullName>
    </submittedName>
</protein>
<reference evidence="2 3" key="1">
    <citation type="submission" date="2017-06" db="EMBL/GenBank/DDBJ databases">
        <authorList>
            <person name="Kim H.J."/>
            <person name="Triplett B.A."/>
        </authorList>
    </citation>
    <scope>NUCLEOTIDE SEQUENCE [LARGE SCALE GENOMIC DNA]</scope>
    <source>
        <strain evidence="2 3">DSM 43151</strain>
    </source>
</reference>
<dbReference type="InterPro" id="IPR043128">
    <property type="entry name" value="Rev_trsase/Diguanyl_cyclase"/>
</dbReference>
<name>A0A238WR59_9ACTN</name>
<proteinExistence type="predicted"/>
<dbReference type="SMART" id="SM00267">
    <property type="entry name" value="GGDEF"/>
    <property type="match status" value="1"/>
</dbReference>
<dbReference type="InterPro" id="IPR050706">
    <property type="entry name" value="Cyclic-di-GMP_PDE-like"/>
</dbReference>
<keyword evidence="3" id="KW-1185">Reference proteome</keyword>
<dbReference type="AlphaFoldDB" id="A0A238WR59"/>
<dbReference type="RefSeq" id="WP_089292547.1">
    <property type="nucleotide sequence ID" value="NZ_BOMU01000018.1"/>
</dbReference>
<dbReference type="Pfam" id="PF08447">
    <property type="entry name" value="PAS_3"/>
    <property type="match status" value="1"/>
</dbReference>
<dbReference type="InterPro" id="IPR013655">
    <property type="entry name" value="PAS_fold_3"/>
</dbReference>
<dbReference type="CDD" id="cd01948">
    <property type="entry name" value="EAL"/>
    <property type="match status" value="1"/>
</dbReference>
<dbReference type="PROSITE" id="PS50883">
    <property type="entry name" value="EAL"/>
    <property type="match status" value="1"/>
</dbReference>